<name>A0A6J4NUE9_9ACTN</name>
<dbReference type="SUPFAM" id="SSF55785">
    <property type="entry name" value="PYP-like sensor domain (PAS domain)"/>
    <property type="match status" value="1"/>
</dbReference>
<dbReference type="InterPro" id="IPR035965">
    <property type="entry name" value="PAS-like_dom_sf"/>
</dbReference>
<dbReference type="PROSITE" id="PS50109">
    <property type="entry name" value="HIS_KIN"/>
    <property type="match status" value="1"/>
</dbReference>
<evidence type="ECO:0000313" key="11">
    <source>
        <dbReference type="EMBL" id="CAA9394021.1"/>
    </source>
</evidence>
<dbReference type="Gene3D" id="3.30.450.20">
    <property type="entry name" value="PAS domain"/>
    <property type="match status" value="1"/>
</dbReference>
<dbReference type="EMBL" id="CADCUY010000115">
    <property type="protein sequence ID" value="CAA9394021.1"/>
    <property type="molecule type" value="Genomic_DNA"/>
</dbReference>
<reference evidence="11" key="1">
    <citation type="submission" date="2020-02" db="EMBL/GenBank/DDBJ databases">
        <authorList>
            <person name="Meier V. D."/>
        </authorList>
    </citation>
    <scope>NUCLEOTIDE SEQUENCE</scope>
    <source>
        <strain evidence="11">AVDCRST_MAG35</strain>
    </source>
</reference>
<sequence>MSTLEHQSRPGLDEAERARVAALLEHRLLDRPADPELDAVVRLATVVTGLPMATLNLIDSDRQCQLVTAGFTGADSARSDSMCAVHFVDGEPVHVEDAAADPRFAANPWVDGRLARVRSYASVPLVTPEGHALGTLCAFGESARRLGEVQLAGLRDLARVLVALLERHLEARRLELQALETEEQRALVDLLLAEAETRQEFTDAVLDTADVAVVACDPQGRLTLFNRAAREWHGAYPDGDAALADSPGRFDLYEADGTTPLSLERVPLRRALLEGEVLDAEIAIAVPGRPPILAVCSGRALVAADGRSLGAVVVMSDVTADRAQRAELVRSNADLEHFASIAGHDLAAPLSVVAGYLELLADDAGDQLDERARGWIATTRASVARMQGLISSLLAYARAGGAVVAHQRVDTRAVVELARADLATTIARGGAEVEAVDLPVVAGDPVLLRQLVQNLLANAVQHRTADRPCRVRVSAERTAAGWELAVADNGPGVPAGQRDAVFTMFTTAGASPGHRGHGIGLATCQRIVAHHGGRIWVDETPGGGATVRFTLPAG</sequence>
<evidence type="ECO:0000256" key="5">
    <source>
        <dbReference type="ARBA" id="ARBA00022679"/>
    </source>
</evidence>
<dbReference type="SUPFAM" id="SSF55781">
    <property type="entry name" value="GAF domain-like"/>
    <property type="match status" value="1"/>
</dbReference>
<evidence type="ECO:0000256" key="3">
    <source>
        <dbReference type="ARBA" id="ARBA00012438"/>
    </source>
</evidence>
<dbReference type="AlphaFoldDB" id="A0A6J4NUE9"/>
<dbReference type="GO" id="GO:0007234">
    <property type="term" value="P:osmosensory signaling via phosphorelay pathway"/>
    <property type="evidence" value="ECO:0007669"/>
    <property type="project" value="TreeGrafter"/>
</dbReference>
<evidence type="ECO:0000256" key="8">
    <source>
        <dbReference type="ARBA" id="ARBA00039401"/>
    </source>
</evidence>
<evidence type="ECO:0000256" key="6">
    <source>
        <dbReference type="ARBA" id="ARBA00022777"/>
    </source>
</evidence>
<dbReference type="Pfam" id="PF01590">
    <property type="entry name" value="GAF"/>
    <property type="match status" value="1"/>
</dbReference>
<comment type="subcellular location">
    <subcellularLocation>
        <location evidence="2">Cell membrane</location>
    </subcellularLocation>
</comment>
<dbReference type="PANTHER" id="PTHR42878:SF15">
    <property type="entry name" value="BACTERIOPHYTOCHROME"/>
    <property type="match status" value="1"/>
</dbReference>
<dbReference type="GO" id="GO:0000156">
    <property type="term" value="F:phosphorelay response regulator activity"/>
    <property type="evidence" value="ECO:0007669"/>
    <property type="project" value="TreeGrafter"/>
</dbReference>
<feature type="domain" description="Histidine kinase" evidence="10">
    <location>
        <begin position="341"/>
        <end position="554"/>
    </location>
</feature>
<dbReference type="InterPro" id="IPR003018">
    <property type="entry name" value="GAF"/>
</dbReference>
<dbReference type="Gene3D" id="3.30.450.40">
    <property type="match status" value="1"/>
</dbReference>
<dbReference type="InterPro" id="IPR003594">
    <property type="entry name" value="HATPase_dom"/>
</dbReference>
<dbReference type="CDD" id="cd00082">
    <property type="entry name" value="HisKA"/>
    <property type="match status" value="1"/>
</dbReference>
<protein>
    <recommendedName>
        <fullName evidence="8">Sensor-like histidine kinase SenX3</fullName>
        <ecNumber evidence="3">2.7.13.3</ecNumber>
    </recommendedName>
</protein>
<evidence type="ECO:0000259" key="10">
    <source>
        <dbReference type="PROSITE" id="PS50109"/>
    </source>
</evidence>
<keyword evidence="4" id="KW-0597">Phosphoprotein</keyword>
<dbReference type="SMART" id="SM00065">
    <property type="entry name" value="GAF"/>
    <property type="match status" value="1"/>
</dbReference>
<evidence type="ECO:0000256" key="2">
    <source>
        <dbReference type="ARBA" id="ARBA00004236"/>
    </source>
</evidence>
<evidence type="ECO:0000256" key="4">
    <source>
        <dbReference type="ARBA" id="ARBA00022553"/>
    </source>
</evidence>
<keyword evidence="6" id="KW-0418">Kinase</keyword>
<dbReference type="InterPro" id="IPR036890">
    <property type="entry name" value="HATPase_C_sf"/>
</dbReference>
<dbReference type="Gene3D" id="1.10.287.130">
    <property type="match status" value="1"/>
</dbReference>
<keyword evidence="5" id="KW-0808">Transferase</keyword>
<dbReference type="Pfam" id="PF02518">
    <property type="entry name" value="HATPase_c"/>
    <property type="match status" value="1"/>
</dbReference>
<evidence type="ECO:0000256" key="1">
    <source>
        <dbReference type="ARBA" id="ARBA00000085"/>
    </source>
</evidence>
<comment type="catalytic activity">
    <reaction evidence="1">
        <text>ATP + protein L-histidine = ADP + protein N-phospho-L-histidine.</text>
        <dbReference type="EC" id="2.7.13.3"/>
    </reaction>
</comment>
<dbReference type="InterPro" id="IPR036097">
    <property type="entry name" value="HisK_dim/P_sf"/>
</dbReference>
<dbReference type="PANTHER" id="PTHR42878">
    <property type="entry name" value="TWO-COMPONENT HISTIDINE KINASE"/>
    <property type="match status" value="1"/>
</dbReference>
<dbReference type="InterPro" id="IPR003661">
    <property type="entry name" value="HisK_dim/P_dom"/>
</dbReference>
<dbReference type="SMART" id="SM00387">
    <property type="entry name" value="HATPase_c"/>
    <property type="match status" value="1"/>
</dbReference>
<dbReference type="PRINTS" id="PR00344">
    <property type="entry name" value="BCTRLSENSOR"/>
</dbReference>
<dbReference type="Pfam" id="PF00512">
    <property type="entry name" value="HisKA"/>
    <property type="match status" value="1"/>
</dbReference>
<dbReference type="SUPFAM" id="SSF47384">
    <property type="entry name" value="Homodimeric domain of signal transducing histidine kinase"/>
    <property type="match status" value="1"/>
</dbReference>
<proteinExistence type="predicted"/>
<evidence type="ECO:0000256" key="7">
    <source>
        <dbReference type="ARBA" id="ARBA00023012"/>
    </source>
</evidence>
<dbReference type="InterPro" id="IPR005467">
    <property type="entry name" value="His_kinase_dom"/>
</dbReference>
<dbReference type="GO" id="GO:0000155">
    <property type="term" value="F:phosphorelay sensor kinase activity"/>
    <property type="evidence" value="ECO:0007669"/>
    <property type="project" value="InterPro"/>
</dbReference>
<dbReference type="GO" id="GO:0030295">
    <property type="term" value="F:protein kinase activator activity"/>
    <property type="evidence" value="ECO:0007669"/>
    <property type="project" value="TreeGrafter"/>
</dbReference>
<dbReference type="EC" id="2.7.13.3" evidence="3"/>
<gene>
    <name evidence="11" type="ORF">AVDCRST_MAG35-546</name>
</gene>
<dbReference type="InterPro" id="IPR050351">
    <property type="entry name" value="BphY/WalK/GraS-like"/>
</dbReference>
<dbReference type="GO" id="GO:0005886">
    <property type="term" value="C:plasma membrane"/>
    <property type="evidence" value="ECO:0007669"/>
    <property type="project" value="UniProtKB-SubCell"/>
</dbReference>
<feature type="coiled-coil region" evidence="9">
    <location>
        <begin position="162"/>
        <end position="196"/>
    </location>
</feature>
<dbReference type="InterPro" id="IPR004358">
    <property type="entry name" value="Sig_transdc_His_kin-like_C"/>
</dbReference>
<keyword evidence="9" id="KW-0175">Coiled coil</keyword>
<keyword evidence="7" id="KW-0902">Two-component regulatory system</keyword>
<organism evidence="11">
    <name type="scientific">uncultured Quadrisphaera sp</name>
    <dbReference type="NCBI Taxonomy" id="904978"/>
    <lineage>
        <taxon>Bacteria</taxon>
        <taxon>Bacillati</taxon>
        <taxon>Actinomycetota</taxon>
        <taxon>Actinomycetes</taxon>
        <taxon>Kineosporiales</taxon>
        <taxon>Kineosporiaceae</taxon>
        <taxon>Quadrisphaera</taxon>
        <taxon>environmental samples</taxon>
    </lineage>
</organism>
<evidence type="ECO:0000256" key="9">
    <source>
        <dbReference type="SAM" id="Coils"/>
    </source>
</evidence>
<dbReference type="SMART" id="SM00388">
    <property type="entry name" value="HisKA"/>
    <property type="match status" value="1"/>
</dbReference>
<dbReference type="InterPro" id="IPR029016">
    <property type="entry name" value="GAF-like_dom_sf"/>
</dbReference>
<accession>A0A6J4NUE9</accession>
<dbReference type="SUPFAM" id="SSF55874">
    <property type="entry name" value="ATPase domain of HSP90 chaperone/DNA topoisomerase II/histidine kinase"/>
    <property type="match status" value="1"/>
</dbReference>
<dbReference type="Gene3D" id="3.30.565.10">
    <property type="entry name" value="Histidine kinase-like ATPase, C-terminal domain"/>
    <property type="match status" value="1"/>
</dbReference>